<comment type="caution">
    <text evidence="1">The sequence shown here is derived from an EMBL/GenBank/DDBJ whole genome shotgun (WGS) entry which is preliminary data.</text>
</comment>
<organism evidence="1 2">
    <name type="scientific">Pyropia yezoensis</name>
    <name type="common">Susabi-nori</name>
    <name type="synonym">Porphyra yezoensis</name>
    <dbReference type="NCBI Taxonomy" id="2788"/>
    <lineage>
        <taxon>Eukaryota</taxon>
        <taxon>Rhodophyta</taxon>
        <taxon>Bangiophyceae</taxon>
        <taxon>Bangiales</taxon>
        <taxon>Bangiaceae</taxon>
        <taxon>Pyropia</taxon>
    </lineage>
</organism>
<dbReference type="Proteomes" id="UP000798662">
    <property type="component" value="Chromosome 3"/>
</dbReference>
<evidence type="ECO:0000313" key="1">
    <source>
        <dbReference type="EMBL" id="KAK1869655.1"/>
    </source>
</evidence>
<accession>A0ACC3CHH6</accession>
<proteinExistence type="predicted"/>
<reference evidence="1" key="1">
    <citation type="submission" date="2019-11" db="EMBL/GenBank/DDBJ databases">
        <title>Nori genome reveals adaptations in red seaweeds to the harsh intertidal environment.</title>
        <authorList>
            <person name="Wang D."/>
            <person name="Mao Y."/>
        </authorList>
    </citation>
    <scope>NUCLEOTIDE SEQUENCE</scope>
    <source>
        <tissue evidence="1">Gametophyte</tissue>
    </source>
</reference>
<keyword evidence="2" id="KW-1185">Reference proteome</keyword>
<dbReference type="EMBL" id="CM020620">
    <property type="protein sequence ID" value="KAK1869655.1"/>
    <property type="molecule type" value="Genomic_DNA"/>
</dbReference>
<protein>
    <submittedName>
        <fullName evidence="1">Uncharacterized protein</fullName>
    </submittedName>
</protein>
<gene>
    <name evidence="1" type="ORF">I4F81_012125</name>
</gene>
<evidence type="ECO:0000313" key="2">
    <source>
        <dbReference type="Proteomes" id="UP000798662"/>
    </source>
</evidence>
<sequence>MGRRSKALSTGGSGPSHVAAAPRDYGLPDDDDMQGWRALQLPFAGRLRLVANPSRRDKMVGPFKRILPWSAARKPLVDVWLQCGLYWREAVDGEEAPVPGDPLPTTGGAQRGWSFCPLVRDTTDGTRSFDVHVKCVDSGTSAVGGAGWRVTVRSPVSPPAFDSVVFEAATRNVADEWERQMVIRAVPLTVVWERVLGDGGGGGGSAASPSARPRVGGVWALADAVGGRLKESNIFIPAVGVVTALLNDDVFNAVTSGGACVAFVAGTLLTGVRVCASIAAMGGVAEDLRQEVRRLLETMRSTLLPGIGCLRELESANAEPLLKEMGALAGSLDALTGKLMHLSLSLGGRVRQAVPAHGRDADLKVGKQVSACKLAVRELRDSLGSNVGIATLHHLLTTARDEQAQALADARSLVALPRMSDPTIATWSEADAHQPWARLWQVVVREPTPSSTGTCAIVASTHGMGGIGKTTVSMLVAARVADDGKLYPEGVYWVRLGRKADSARAIECMLAVATCVLEEKVTAPSIERAADRLREALADKSVLVVVDDCWSDELARHCVSAVRDPRCGRCCLLFTTRSGIVARRASSECLVRVQQWQRQDAKKLLLAYARRDGSLQGTRNEVEERALAELVEAAAGLPLALALLGSLVCAKGWAAAAEGYRDALRRESSSADGLPWAAFRASYDQLCDEDPNDGVSLNASLYRKLCVIRKQDWLPLSALAALWDMEEKDAELHFRDIANLSLVTVRQRDGTDTMVVGLHDLVVDWVHARLVPILEERQGHHKKLVDGRKWRSWQGTALRCTAAA</sequence>
<name>A0ACC3CHH6_PYRYE</name>